<keyword evidence="1" id="KW-0175">Coiled coil</keyword>
<keyword evidence="3" id="KW-0255">Endonuclease</keyword>
<reference evidence="3" key="1">
    <citation type="submission" date="2020-04" db="EMBL/GenBank/DDBJ databases">
        <authorList>
            <person name="Chiriac C."/>
            <person name="Salcher M."/>
            <person name="Ghai R."/>
            <person name="Kavagutti S V."/>
        </authorList>
    </citation>
    <scope>NUCLEOTIDE SEQUENCE</scope>
</reference>
<dbReference type="GO" id="GO:0004519">
    <property type="term" value="F:endonuclease activity"/>
    <property type="evidence" value="ECO:0007669"/>
    <property type="project" value="UniProtKB-KW"/>
</dbReference>
<dbReference type="EMBL" id="LR796576">
    <property type="protein sequence ID" value="CAB4152882.1"/>
    <property type="molecule type" value="Genomic_DNA"/>
</dbReference>
<evidence type="ECO:0000259" key="2">
    <source>
        <dbReference type="Pfam" id="PF13392"/>
    </source>
</evidence>
<evidence type="ECO:0000313" key="3">
    <source>
        <dbReference type="EMBL" id="CAB4152882.1"/>
    </source>
</evidence>
<keyword evidence="3" id="KW-0378">Hydrolase</keyword>
<evidence type="ECO:0000256" key="1">
    <source>
        <dbReference type="SAM" id="Coils"/>
    </source>
</evidence>
<dbReference type="SUPFAM" id="SSF54060">
    <property type="entry name" value="His-Me finger endonucleases"/>
    <property type="match status" value="1"/>
</dbReference>
<keyword evidence="3" id="KW-0540">Nuclease</keyword>
<dbReference type="InterPro" id="IPR044925">
    <property type="entry name" value="His-Me_finger_sf"/>
</dbReference>
<organism evidence="3">
    <name type="scientific">uncultured Caudovirales phage</name>
    <dbReference type="NCBI Taxonomy" id="2100421"/>
    <lineage>
        <taxon>Viruses</taxon>
        <taxon>Duplodnaviria</taxon>
        <taxon>Heunggongvirae</taxon>
        <taxon>Uroviricota</taxon>
        <taxon>Caudoviricetes</taxon>
        <taxon>Peduoviridae</taxon>
        <taxon>Maltschvirus</taxon>
        <taxon>Maltschvirus maltsch</taxon>
    </lineage>
</organism>
<protein>
    <submittedName>
        <fullName evidence="3">Putative NHN endonuclease</fullName>
    </submittedName>
</protein>
<dbReference type="Pfam" id="PF13392">
    <property type="entry name" value="HNH_3"/>
    <property type="match status" value="1"/>
</dbReference>
<accession>A0A6J5N2H2</accession>
<dbReference type="InterPro" id="IPR003615">
    <property type="entry name" value="HNH_nuc"/>
</dbReference>
<feature type="coiled-coil region" evidence="1">
    <location>
        <begin position="79"/>
        <end position="109"/>
    </location>
</feature>
<feature type="domain" description="HNH nuclease" evidence="2">
    <location>
        <begin position="56"/>
        <end position="98"/>
    </location>
</feature>
<sequence length="158" mass="18625">MAVQTILNKEYLNNLFEYSDGKLFWKNHQYKAYNSKEAGCIASQGYRQVTINKKVYKVHRIIFMMKYGYFPKEIDHIDNNQLNNTIENLREATREINNANRRIAKNNTSSIKNVCKHRNKWVVQVKNTYIGSFDNLKNAELAAFEARNKYYGEYANHG</sequence>
<proteinExistence type="predicted"/>
<gene>
    <name evidence="3" type="ORF">UFOVP620_39</name>
</gene>
<name>A0A6J5N2H2_9CAUD</name>
<dbReference type="Gene3D" id="3.90.75.20">
    <property type="match status" value="1"/>
</dbReference>